<protein>
    <submittedName>
        <fullName evidence="2">Uncharacterized protein</fullName>
    </submittedName>
</protein>
<name>A0ABC8V4V2_9AQUA</name>
<keyword evidence="1" id="KW-1133">Transmembrane helix</keyword>
<feature type="non-terminal residue" evidence="2">
    <location>
        <position position="1"/>
    </location>
</feature>
<dbReference type="AlphaFoldDB" id="A0ABC8V4V2"/>
<feature type="non-terminal residue" evidence="2">
    <location>
        <position position="71"/>
    </location>
</feature>
<dbReference type="EMBL" id="CAUOFW020010424">
    <property type="protein sequence ID" value="CAK9188376.1"/>
    <property type="molecule type" value="Genomic_DNA"/>
</dbReference>
<comment type="caution">
    <text evidence="2">The sequence shown here is derived from an EMBL/GenBank/DDBJ whole genome shotgun (WGS) entry which is preliminary data.</text>
</comment>
<organism evidence="2 3">
    <name type="scientific">Ilex paraguariensis</name>
    <name type="common">yerba mate</name>
    <dbReference type="NCBI Taxonomy" id="185542"/>
    <lineage>
        <taxon>Eukaryota</taxon>
        <taxon>Viridiplantae</taxon>
        <taxon>Streptophyta</taxon>
        <taxon>Embryophyta</taxon>
        <taxon>Tracheophyta</taxon>
        <taxon>Spermatophyta</taxon>
        <taxon>Magnoliopsida</taxon>
        <taxon>eudicotyledons</taxon>
        <taxon>Gunneridae</taxon>
        <taxon>Pentapetalae</taxon>
        <taxon>asterids</taxon>
        <taxon>campanulids</taxon>
        <taxon>Aquifoliales</taxon>
        <taxon>Aquifoliaceae</taxon>
        <taxon>Ilex</taxon>
    </lineage>
</organism>
<dbReference type="Proteomes" id="UP001642360">
    <property type="component" value="Unassembled WGS sequence"/>
</dbReference>
<feature type="transmembrane region" description="Helical" evidence="1">
    <location>
        <begin position="30"/>
        <end position="52"/>
    </location>
</feature>
<keyword evidence="1" id="KW-0472">Membrane</keyword>
<accession>A0ABC8V4V2</accession>
<evidence type="ECO:0000313" key="3">
    <source>
        <dbReference type="Proteomes" id="UP001642360"/>
    </source>
</evidence>
<evidence type="ECO:0000313" key="2">
    <source>
        <dbReference type="EMBL" id="CAK9188376.1"/>
    </source>
</evidence>
<proteinExistence type="predicted"/>
<gene>
    <name evidence="2" type="ORF">ILEXP_LOCUS59052</name>
</gene>
<keyword evidence="1" id="KW-0812">Transmembrane</keyword>
<keyword evidence="3" id="KW-1185">Reference proteome</keyword>
<evidence type="ECO:0000256" key="1">
    <source>
        <dbReference type="SAM" id="Phobius"/>
    </source>
</evidence>
<reference evidence="2 3" key="1">
    <citation type="submission" date="2024-02" db="EMBL/GenBank/DDBJ databases">
        <authorList>
            <person name="Vignale AGUSTIN F."/>
            <person name="Sosa J E."/>
            <person name="Modenutti C."/>
        </authorList>
    </citation>
    <scope>NUCLEOTIDE SEQUENCE [LARGE SCALE GENOMIC DNA]</scope>
</reference>
<sequence>NQILETVGAENRSICHFPSILKLPYDAMDFIEGLLLTLFTFLTMGALLLCMVRTKRPRPDNPQPKGPSENQ</sequence>